<keyword evidence="2" id="KW-1185">Reference proteome</keyword>
<accession>A0A183PRC8</accession>
<dbReference type="Proteomes" id="UP000269396">
    <property type="component" value="Unassembled WGS sequence"/>
</dbReference>
<organism evidence="1 2">
    <name type="scientific">Schistosoma mattheei</name>
    <dbReference type="NCBI Taxonomy" id="31246"/>
    <lineage>
        <taxon>Eukaryota</taxon>
        <taxon>Metazoa</taxon>
        <taxon>Spiralia</taxon>
        <taxon>Lophotrochozoa</taxon>
        <taxon>Platyhelminthes</taxon>
        <taxon>Trematoda</taxon>
        <taxon>Digenea</taxon>
        <taxon>Strigeidida</taxon>
        <taxon>Schistosomatoidea</taxon>
        <taxon>Schistosomatidae</taxon>
        <taxon>Schistosoma</taxon>
    </lineage>
</organism>
<reference evidence="1 2" key="1">
    <citation type="submission" date="2018-11" db="EMBL/GenBank/DDBJ databases">
        <authorList>
            <consortium name="Pathogen Informatics"/>
        </authorList>
    </citation>
    <scope>NUCLEOTIDE SEQUENCE [LARGE SCALE GENOMIC DNA]</scope>
    <source>
        <strain>Denwood</strain>
        <strain evidence="2">Zambia</strain>
    </source>
</reference>
<dbReference type="AlphaFoldDB" id="A0A183PRC8"/>
<name>A0A183PRC8_9TREM</name>
<evidence type="ECO:0000313" key="2">
    <source>
        <dbReference type="Proteomes" id="UP000269396"/>
    </source>
</evidence>
<sequence>MGWCLTKSQQGFEKLVWLLPTHVIYGESEICLSIKGRVYCTAVRPVLLYGCETWPVRDHWVSNSEVRRRVLGNDGKSVDEVVNFPQLRWLDHVPRMPEHRLPRRAMLTGVGNSWKKLGAAKPKRGISP</sequence>
<evidence type="ECO:0000313" key="1">
    <source>
        <dbReference type="EMBL" id="VDP72679.1"/>
    </source>
</evidence>
<dbReference type="EMBL" id="UZAL01037900">
    <property type="protein sequence ID" value="VDP72679.1"/>
    <property type="molecule type" value="Genomic_DNA"/>
</dbReference>
<protein>
    <submittedName>
        <fullName evidence="1">Uncharacterized protein</fullName>
    </submittedName>
</protein>
<gene>
    <name evidence="1" type="ORF">SMTD_LOCUS16913</name>
</gene>
<proteinExistence type="predicted"/>